<dbReference type="RefSeq" id="WP_147043529.1">
    <property type="nucleotide sequence ID" value="NZ_BAABIR010000001.1"/>
</dbReference>
<feature type="region of interest" description="Disordered" evidence="1">
    <location>
        <begin position="377"/>
        <end position="413"/>
    </location>
</feature>
<comment type="caution">
    <text evidence="2">The sequence shown here is derived from an EMBL/GenBank/DDBJ whole genome shotgun (WGS) entry which is preliminary data.</text>
</comment>
<gene>
    <name evidence="2" type="ORF">FRZ32_10910</name>
</gene>
<dbReference type="EMBL" id="VOQQ01000001">
    <property type="protein sequence ID" value="TXC64123.1"/>
    <property type="molecule type" value="Genomic_DNA"/>
</dbReference>
<proteinExistence type="predicted"/>
<name>A0A5C6TUJ4_9SPHN</name>
<evidence type="ECO:0000313" key="3">
    <source>
        <dbReference type="Proteomes" id="UP000321249"/>
    </source>
</evidence>
<sequence>MKKALIVAAATSAAVAASGSAQNRGSGTVSYWMSAETVSGLGAMAAGQQGGRSAMVAAMMSGRGPRADAYAHNLRLELGSPRRPSGAPTADHFIPAGLNAGPSLPLVTPEAAPPTPVRPYENPGLADGPSNGRILIYWGCGDHARQGQPYEFDLASLRAGRVPPAMASLAIHAMNPPSRASSTTFGEWPNERSRTPIPANGSLVGAHRISGNYSPDINFTLAQGQDFLPPITLTANTPAAGGAVPVAWQPVTNARAYFLMASGAGPDNTIVIWTSSEVQFSQAGAFDYLAPEEISRLLAQRVLLQPTVTQCTVPAEVATRVQAASLMMTAFGPEANFSYPARPANAPRGWAPDWTVKLRTRSAYTGLLGRDMAAMMRGEGASDERRGTQRQQQQEQRRRRNPLGGLLGRVVGQ</sequence>
<organism evidence="2 3">
    <name type="scientific">Allosphingosinicella ginsenosidimutans</name>
    <dbReference type="NCBI Taxonomy" id="1176539"/>
    <lineage>
        <taxon>Bacteria</taxon>
        <taxon>Pseudomonadati</taxon>
        <taxon>Pseudomonadota</taxon>
        <taxon>Alphaproteobacteria</taxon>
        <taxon>Sphingomonadales</taxon>
        <taxon>Sphingomonadaceae</taxon>
        <taxon>Allosphingosinicella</taxon>
    </lineage>
</organism>
<dbReference type="Proteomes" id="UP000321249">
    <property type="component" value="Unassembled WGS sequence"/>
</dbReference>
<evidence type="ECO:0000256" key="1">
    <source>
        <dbReference type="SAM" id="MobiDB-lite"/>
    </source>
</evidence>
<accession>A0A5C6TUJ4</accession>
<evidence type="ECO:0000313" key="2">
    <source>
        <dbReference type="EMBL" id="TXC64123.1"/>
    </source>
</evidence>
<keyword evidence="3" id="KW-1185">Reference proteome</keyword>
<dbReference type="OrthoDB" id="564777at2"/>
<reference evidence="2 3" key="1">
    <citation type="journal article" date="2015" name="J. Microbiol.">
        <title>Sphingosinicella ginsenosidimutans sp. nov., with ginsenoside converting activity.</title>
        <authorList>
            <person name="Kim J.K."/>
            <person name="Kang M.S."/>
            <person name="Park S.C."/>
            <person name="Kim K.M."/>
            <person name="Choi K."/>
            <person name="Yoon M.H."/>
            <person name="Im W.T."/>
        </authorList>
    </citation>
    <scope>NUCLEOTIDE SEQUENCE [LARGE SCALE GENOMIC DNA]</scope>
    <source>
        <strain evidence="2 3">BS-11</strain>
    </source>
</reference>
<dbReference type="AlphaFoldDB" id="A0A5C6TUJ4"/>
<protein>
    <submittedName>
        <fullName evidence="2">Uncharacterized protein</fullName>
    </submittedName>
</protein>